<dbReference type="Proteomes" id="UP001212821">
    <property type="component" value="Chromosome"/>
</dbReference>
<keyword evidence="1" id="KW-0472">Membrane</keyword>
<accession>A0ABY7QD36</accession>
<keyword evidence="1" id="KW-1133">Transmembrane helix</keyword>
<dbReference type="EMBL" id="CP115450">
    <property type="protein sequence ID" value="WBP90674.1"/>
    <property type="molecule type" value="Genomic_DNA"/>
</dbReference>
<name>A0ABY7QD36_9ACTN</name>
<feature type="transmembrane region" description="Helical" evidence="1">
    <location>
        <begin position="20"/>
        <end position="39"/>
    </location>
</feature>
<organism evidence="2 3">
    <name type="scientific">Kitasatospora cathayae</name>
    <dbReference type="NCBI Taxonomy" id="3004092"/>
    <lineage>
        <taxon>Bacteria</taxon>
        <taxon>Bacillati</taxon>
        <taxon>Actinomycetota</taxon>
        <taxon>Actinomycetes</taxon>
        <taxon>Kitasatosporales</taxon>
        <taxon>Streptomycetaceae</taxon>
        <taxon>Kitasatospora</taxon>
    </lineage>
</organism>
<protein>
    <submittedName>
        <fullName evidence="2">Uncharacterized protein</fullName>
    </submittedName>
</protein>
<sequence length="116" mass="12189">MSESAHTAAAPNRPVHDRWWRAPLISTAVTLMLLPPAIVFRGLAEMTTDPCTSTDPCPAVPYLAAASSALIAAQIATVLQWPAAWLFRRARVAVSLAPVAALAVEMIAITSAGSAR</sequence>
<dbReference type="RefSeq" id="WP_270149608.1">
    <property type="nucleotide sequence ID" value="NZ_CP115450.1"/>
</dbReference>
<evidence type="ECO:0000313" key="2">
    <source>
        <dbReference type="EMBL" id="WBP90674.1"/>
    </source>
</evidence>
<evidence type="ECO:0000256" key="1">
    <source>
        <dbReference type="SAM" id="Phobius"/>
    </source>
</evidence>
<gene>
    <name evidence="2" type="ORF">O1G21_35605</name>
</gene>
<keyword evidence="1" id="KW-0812">Transmembrane</keyword>
<proteinExistence type="predicted"/>
<feature type="transmembrane region" description="Helical" evidence="1">
    <location>
        <begin position="93"/>
        <end position="113"/>
    </location>
</feature>
<reference evidence="3" key="1">
    <citation type="submission" date="2022-12" db="EMBL/GenBank/DDBJ databases">
        <authorList>
            <person name="Mo P."/>
        </authorList>
    </citation>
    <scope>NUCLEOTIDE SEQUENCE [LARGE SCALE GENOMIC DNA]</scope>
    <source>
        <strain evidence="3">HUAS 3-15</strain>
    </source>
</reference>
<evidence type="ECO:0000313" key="3">
    <source>
        <dbReference type="Proteomes" id="UP001212821"/>
    </source>
</evidence>
<keyword evidence="3" id="KW-1185">Reference proteome</keyword>
<feature type="transmembrane region" description="Helical" evidence="1">
    <location>
        <begin position="59"/>
        <end position="81"/>
    </location>
</feature>